<evidence type="ECO:0000256" key="1">
    <source>
        <dbReference type="ARBA" id="ARBA00007613"/>
    </source>
</evidence>
<keyword evidence="4" id="KW-1185">Reference proteome</keyword>
<feature type="signal peptide" evidence="2">
    <location>
        <begin position="1"/>
        <end position="20"/>
    </location>
</feature>
<dbReference type="Gene3D" id="2.20.200.10">
    <property type="entry name" value="Outer membrane efflux proteins (OEP)"/>
    <property type="match status" value="1"/>
</dbReference>
<accession>A0A369UL61</accession>
<dbReference type="SUPFAM" id="SSF56954">
    <property type="entry name" value="Outer membrane efflux proteins (OEP)"/>
    <property type="match status" value="1"/>
</dbReference>
<reference evidence="3 4" key="1">
    <citation type="submission" date="2018-07" db="EMBL/GenBank/DDBJ databases">
        <title>Dyella tabacisoli L4-6T, whole genome shotgun sequence.</title>
        <authorList>
            <person name="Zhou X.-K."/>
            <person name="Li W.-J."/>
            <person name="Duan Y.-Q."/>
        </authorList>
    </citation>
    <scope>NUCLEOTIDE SEQUENCE [LARGE SCALE GENOMIC DNA]</scope>
    <source>
        <strain evidence="3 4">L4-6</strain>
    </source>
</reference>
<dbReference type="RefSeq" id="WP_114846019.1">
    <property type="nucleotide sequence ID" value="NZ_JBHSPE010000020.1"/>
</dbReference>
<dbReference type="AlphaFoldDB" id="A0A369UL61"/>
<comment type="caution">
    <text evidence="3">The sequence shown here is derived from an EMBL/GenBank/DDBJ whole genome shotgun (WGS) entry which is preliminary data.</text>
</comment>
<keyword evidence="2" id="KW-0449">Lipoprotein</keyword>
<dbReference type="OrthoDB" id="9770517at2"/>
<dbReference type="Gene3D" id="1.20.1600.10">
    <property type="entry name" value="Outer membrane efflux proteins (OEP)"/>
    <property type="match status" value="1"/>
</dbReference>
<proteinExistence type="inferred from homology"/>
<sequence>MKGWPLVVAFALLGAMSWLSGCAVMTEQKQPASAPLPAAWNIPAEVTTAAGTIAPDWWRALGDETLDALIDQAQHNNHDLAAATARLREARAMANAAGASLLPRLDLSTTASRQRLSKEDVYPLPPSHTNPFGLYRAGFDASWELDLFGANTHERDSAVFQAQSTLYRREDFALSLSAEVAASYIRLRGARVQGAALGHQIELARETLKLVEVRNHAGLVNDLDRLQATEMLSSLESGRADYDSAEQIEIRRLATLTGLSSRDLDNRLIAASVLSPEPPGPPMAVPAALLERRPDLRAVEQSLMASVAQAGSAAAARYPHLGLIGGLGSLTINSSDLFSAPTKIWNAGLRVTLPLWDPAIGPRIDAANARLDQAVAAYAAAASRAVEEVETSAIRLHQTHRQIHDLETACAAATDSADLAAYRYRLGLIDLLPVLDAQRRMYALQSRQLAATETALTQWIALNKALGGGWRLEPRMGKPAA</sequence>
<feature type="chain" id="PRO_5016483119" description="RND transporter" evidence="2">
    <location>
        <begin position="21"/>
        <end position="481"/>
    </location>
</feature>
<keyword evidence="2" id="KW-0732">Signal</keyword>
<dbReference type="PANTHER" id="PTHR30203:SF25">
    <property type="entry name" value="OUTER MEMBRANE PROTEIN-RELATED"/>
    <property type="match status" value="1"/>
</dbReference>
<dbReference type="PROSITE" id="PS51257">
    <property type="entry name" value="PROKAR_LIPOPROTEIN"/>
    <property type="match status" value="1"/>
</dbReference>
<dbReference type="EMBL" id="QQAH01000011">
    <property type="protein sequence ID" value="RDD81306.1"/>
    <property type="molecule type" value="Genomic_DNA"/>
</dbReference>
<keyword evidence="2" id="KW-1134">Transmembrane beta strand</keyword>
<dbReference type="InterPro" id="IPR010131">
    <property type="entry name" value="MdtP/NodT-like"/>
</dbReference>
<dbReference type="GO" id="GO:0015562">
    <property type="term" value="F:efflux transmembrane transporter activity"/>
    <property type="evidence" value="ECO:0007669"/>
    <property type="project" value="InterPro"/>
</dbReference>
<gene>
    <name evidence="3" type="ORF">DVJ77_13440</name>
</gene>
<comment type="subcellular location">
    <subcellularLocation>
        <location evidence="2">Cell outer membrane</location>
        <topology evidence="2">Lipid-anchor</topology>
    </subcellularLocation>
</comment>
<dbReference type="PANTHER" id="PTHR30203">
    <property type="entry name" value="OUTER MEMBRANE CATION EFFLUX PROTEIN"/>
    <property type="match status" value="1"/>
</dbReference>
<name>A0A369UL61_9GAMM</name>
<evidence type="ECO:0000313" key="3">
    <source>
        <dbReference type="EMBL" id="RDD81306.1"/>
    </source>
</evidence>
<protein>
    <recommendedName>
        <fullName evidence="5">RND transporter</fullName>
    </recommendedName>
</protein>
<evidence type="ECO:0008006" key="5">
    <source>
        <dbReference type="Google" id="ProtNLM"/>
    </source>
</evidence>
<keyword evidence="2" id="KW-0812">Transmembrane</keyword>
<dbReference type="NCBIfam" id="TIGR01845">
    <property type="entry name" value="outer_NodT"/>
    <property type="match status" value="1"/>
</dbReference>
<dbReference type="GO" id="GO:0009279">
    <property type="term" value="C:cell outer membrane"/>
    <property type="evidence" value="ECO:0007669"/>
    <property type="project" value="UniProtKB-SubCell"/>
</dbReference>
<comment type="similarity">
    <text evidence="1 2">Belongs to the outer membrane factor (OMF) (TC 1.B.17) family.</text>
</comment>
<evidence type="ECO:0000313" key="4">
    <source>
        <dbReference type="Proteomes" id="UP000253782"/>
    </source>
</evidence>
<dbReference type="Proteomes" id="UP000253782">
    <property type="component" value="Unassembled WGS sequence"/>
</dbReference>
<organism evidence="3 4">
    <name type="scientific">Dyella tabacisoli</name>
    <dbReference type="NCBI Taxonomy" id="2282381"/>
    <lineage>
        <taxon>Bacteria</taxon>
        <taxon>Pseudomonadati</taxon>
        <taxon>Pseudomonadota</taxon>
        <taxon>Gammaproteobacteria</taxon>
        <taxon>Lysobacterales</taxon>
        <taxon>Rhodanobacteraceae</taxon>
        <taxon>Dyella</taxon>
    </lineage>
</organism>
<keyword evidence="2" id="KW-0472">Membrane</keyword>
<keyword evidence="2" id="KW-0564">Palmitate</keyword>
<dbReference type="Pfam" id="PF02321">
    <property type="entry name" value="OEP"/>
    <property type="match status" value="2"/>
</dbReference>
<dbReference type="InterPro" id="IPR003423">
    <property type="entry name" value="OMP_efflux"/>
</dbReference>
<evidence type="ECO:0000256" key="2">
    <source>
        <dbReference type="RuleBase" id="RU362097"/>
    </source>
</evidence>